<accession>A0A3N4LZ75</accession>
<organism evidence="1 2">
    <name type="scientific">Terfezia boudieri ATCC MYA-4762</name>
    <dbReference type="NCBI Taxonomy" id="1051890"/>
    <lineage>
        <taxon>Eukaryota</taxon>
        <taxon>Fungi</taxon>
        <taxon>Dikarya</taxon>
        <taxon>Ascomycota</taxon>
        <taxon>Pezizomycotina</taxon>
        <taxon>Pezizomycetes</taxon>
        <taxon>Pezizales</taxon>
        <taxon>Pezizaceae</taxon>
        <taxon>Terfezia</taxon>
    </lineage>
</organism>
<evidence type="ECO:0000313" key="1">
    <source>
        <dbReference type="EMBL" id="RPB28137.1"/>
    </source>
</evidence>
<keyword evidence="2" id="KW-1185">Reference proteome</keyword>
<gene>
    <name evidence="1" type="ORF">L211DRAFT_486997</name>
</gene>
<sequence length="74" mass="8218">MPRKSQRKFLIEWFLEGIEKDKYHLQAESFQSFTGMGGEGCKTGAQGSEVCTFLGCGCGSAYLTPHDINPRVSR</sequence>
<dbReference type="OrthoDB" id="5483092at2759"/>
<reference evidence="1 2" key="1">
    <citation type="journal article" date="2018" name="Nat. Ecol. Evol.">
        <title>Pezizomycetes genomes reveal the molecular basis of ectomycorrhizal truffle lifestyle.</title>
        <authorList>
            <person name="Murat C."/>
            <person name="Payen T."/>
            <person name="Noel B."/>
            <person name="Kuo A."/>
            <person name="Morin E."/>
            <person name="Chen J."/>
            <person name="Kohler A."/>
            <person name="Krizsan K."/>
            <person name="Balestrini R."/>
            <person name="Da Silva C."/>
            <person name="Montanini B."/>
            <person name="Hainaut M."/>
            <person name="Levati E."/>
            <person name="Barry K.W."/>
            <person name="Belfiori B."/>
            <person name="Cichocki N."/>
            <person name="Clum A."/>
            <person name="Dockter R.B."/>
            <person name="Fauchery L."/>
            <person name="Guy J."/>
            <person name="Iotti M."/>
            <person name="Le Tacon F."/>
            <person name="Lindquist E.A."/>
            <person name="Lipzen A."/>
            <person name="Malagnac F."/>
            <person name="Mello A."/>
            <person name="Molinier V."/>
            <person name="Miyauchi S."/>
            <person name="Poulain J."/>
            <person name="Riccioni C."/>
            <person name="Rubini A."/>
            <person name="Sitrit Y."/>
            <person name="Splivallo R."/>
            <person name="Traeger S."/>
            <person name="Wang M."/>
            <person name="Zifcakova L."/>
            <person name="Wipf D."/>
            <person name="Zambonelli A."/>
            <person name="Paolocci F."/>
            <person name="Nowrousian M."/>
            <person name="Ottonello S."/>
            <person name="Baldrian P."/>
            <person name="Spatafora J.W."/>
            <person name="Henrissat B."/>
            <person name="Nagy L.G."/>
            <person name="Aury J.M."/>
            <person name="Wincker P."/>
            <person name="Grigoriev I.V."/>
            <person name="Bonfante P."/>
            <person name="Martin F.M."/>
        </authorList>
    </citation>
    <scope>NUCLEOTIDE SEQUENCE [LARGE SCALE GENOMIC DNA]</scope>
    <source>
        <strain evidence="1 2">ATCC MYA-4762</strain>
    </source>
</reference>
<protein>
    <submittedName>
        <fullName evidence="1">Uncharacterized protein</fullName>
    </submittedName>
</protein>
<dbReference type="Proteomes" id="UP000267821">
    <property type="component" value="Unassembled WGS sequence"/>
</dbReference>
<proteinExistence type="predicted"/>
<name>A0A3N4LZ75_9PEZI</name>
<evidence type="ECO:0000313" key="2">
    <source>
        <dbReference type="Proteomes" id="UP000267821"/>
    </source>
</evidence>
<dbReference type="AlphaFoldDB" id="A0A3N4LZ75"/>
<dbReference type="EMBL" id="ML121530">
    <property type="protein sequence ID" value="RPB28137.1"/>
    <property type="molecule type" value="Genomic_DNA"/>
</dbReference>
<dbReference type="InParanoid" id="A0A3N4LZ75"/>